<dbReference type="CDD" id="cd11442">
    <property type="entry name" value="bHLH_AtPRE_like"/>
    <property type="match status" value="1"/>
</dbReference>
<dbReference type="InterPro" id="IPR000504">
    <property type="entry name" value="RRM_dom"/>
</dbReference>
<keyword evidence="10" id="KW-1185">Reference proteome</keyword>
<dbReference type="PANTHER" id="PTHR46446">
    <property type="entry name" value="TRANSCRIPTION FACTOR PRE"/>
    <property type="match status" value="1"/>
</dbReference>
<dbReference type="InterPro" id="IPR011598">
    <property type="entry name" value="bHLH_dom"/>
</dbReference>
<dbReference type="SMART" id="SM00360">
    <property type="entry name" value="RRM"/>
    <property type="match status" value="1"/>
</dbReference>
<evidence type="ECO:0000259" key="7">
    <source>
        <dbReference type="PROSITE" id="PS50102"/>
    </source>
</evidence>
<dbReference type="InterPro" id="IPR012677">
    <property type="entry name" value="Nucleotide-bd_a/b_plait_sf"/>
</dbReference>
<dbReference type="SUPFAM" id="SSF47459">
    <property type="entry name" value="HLH, helix-loop-helix DNA-binding domain"/>
    <property type="match status" value="1"/>
</dbReference>
<dbReference type="Proteomes" id="UP001396334">
    <property type="component" value="Unassembled WGS sequence"/>
</dbReference>
<dbReference type="Gene3D" id="4.10.280.10">
    <property type="entry name" value="Helix-loop-helix DNA-binding domain"/>
    <property type="match status" value="1"/>
</dbReference>
<dbReference type="InterPro" id="IPR036638">
    <property type="entry name" value="HLH_DNA-bd_sf"/>
</dbReference>
<feature type="domain" description="BHLH" evidence="8">
    <location>
        <begin position="5"/>
        <end position="59"/>
    </location>
</feature>
<keyword evidence="2" id="KW-0341">Growth regulation</keyword>
<evidence type="ECO:0000256" key="3">
    <source>
        <dbReference type="ARBA" id="ARBA00023015"/>
    </source>
</evidence>
<keyword evidence="6" id="KW-0694">RNA-binding</keyword>
<dbReference type="PANTHER" id="PTHR46446:SF28">
    <property type="entry name" value="TRANSCRIPTION FACTOR PRE5"/>
    <property type="match status" value="1"/>
</dbReference>
<accession>A0ABR2TPZ9</accession>
<name>A0ABR2TPZ9_9ROSI</name>
<evidence type="ECO:0000313" key="9">
    <source>
        <dbReference type="EMBL" id="KAK9039494.1"/>
    </source>
</evidence>
<feature type="domain" description="RRM" evidence="7">
    <location>
        <begin position="122"/>
        <end position="203"/>
    </location>
</feature>
<keyword evidence="3" id="KW-0805">Transcription regulation</keyword>
<dbReference type="Pfam" id="PF00076">
    <property type="entry name" value="RRM_1"/>
    <property type="match status" value="1"/>
</dbReference>
<dbReference type="InterPro" id="IPR044293">
    <property type="entry name" value="PRE"/>
</dbReference>
<keyword evidence="4" id="KW-0804">Transcription</keyword>
<gene>
    <name evidence="9" type="ORF">V6N11_014694</name>
</gene>
<evidence type="ECO:0000313" key="10">
    <source>
        <dbReference type="Proteomes" id="UP001396334"/>
    </source>
</evidence>
<dbReference type="Pfam" id="PF23174">
    <property type="entry name" value="bHLH_ILI"/>
    <property type="match status" value="1"/>
</dbReference>
<dbReference type="SUPFAM" id="SSF54928">
    <property type="entry name" value="RNA-binding domain, RBD"/>
    <property type="match status" value="1"/>
</dbReference>
<evidence type="ECO:0000256" key="6">
    <source>
        <dbReference type="PROSITE-ProRule" id="PRU00176"/>
    </source>
</evidence>
<evidence type="ECO:0000256" key="5">
    <source>
        <dbReference type="ARBA" id="ARBA00023242"/>
    </source>
</evidence>
<dbReference type="Gene3D" id="3.30.70.330">
    <property type="match status" value="1"/>
</dbReference>
<evidence type="ECO:0000256" key="1">
    <source>
        <dbReference type="ARBA" id="ARBA00004123"/>
    </source>
</evidence>
<protein>
    <submittedName>
        <fullName evidence="9">Uncharacterized protein</fullName>
    </submittedName>
</protein>
<evidence type="ECO:0000256" key="4">
    <source>
        <dbReference type="ARBA" id="ARBA00023163"/>
    </source>
</evidence>
<proteinExistence type="predicted"/>
<dbReference type="PROSITE" id="PS50888">
    <property type="entry name" value="BHLH"/>
    <property type="match status" value="1"/>
</dbReference>
<evidence type="ECO:0000256" key="2">
    <source>
        <dbReference type="ARBA" id="ARBA00022604"/>
    </source>
</evidence>
<sequence length="262" mass="29993">MSSRRSRQSSAGVSRISDDQIIELVSKLRQLLPEIRDRRSDKVSASKTLQETCNYIRSLHREVDDLSERLSQLLATIDADTFFNPLIIVNHNRSRSRLRHLAWDYRISTPLDSFWLALSRFKTMYPGGYTAEITTLSPKVNEKDLRDFFSYCGAIEHVEIIRCGEYACTAYVTFKDAYSLETAVLLSGATIVDQSVCITRWGSYDDDSYPWDGSSWKTQEDASSTVCIDFFNKKSRLIAWFHYSHKHLSLTGLSARDSNLSV</sequence>
<comment type="caution">
    <text evidence="9">The sequence shown here is derived from an EMBL/GenBank/DDBJ whole genome shotgun (WGS) entry which is preliminary data.</text>
</comment>
<organism evidence="9 10">
    <name type="scientific">Hibiscus sabdariffa</name>
    <name type="common">roselle</name>
    <dbReference type="NCBI Taxonomy" id="183260"/>
    <lineage>
        <taxon>Eukaryota</taxon>
        <taxon>Viridiplantae</taxon>
        <taxon>Streptophyta</taxon>
        <taxon>Embryophyta</taxon>
        <taxon>Tracheophyta</taxon>
        <taxon>Spermatophyta</taxon>
        <taxon>Magnoliopsida</taxon>
        <taxon>eudicotyledons</taxon>
        <taxon>Gunneridae</taxon>
        <taxon>Pentapetalae</taxon>
        <taxon>rosids</taxon>
        <taxon>malvids</taxon>
        <taxon>Malvales</taxon>
        <taxon>Malvaceae</taxon>
        <taxon>Malvoideae</taxon>
        <taxon>Hibiscus</taxon>
    </lineage>
</organism>
<reference evidence="9 10" key="1">
    <citation type="journal article" date="2024" name="G3 (Bethesda)">
        <title>Genome assembly of Hibiscus sabdariffa L. provides insights into metabolisms of medicinal natural products.</title>
        <authorList>
            <person name="Kim T."/>
        </authorList>
    </citation>
    <scope>NUCLEOTIDE SEQUENCE [LARGE SCALE GENOMIC DNA]</scope>
    <source>
        <strain evidence="9">TK-2024</strain>
        <tissue evidence="9">Old leaves</tissue>
    </source>
</reference>
<keyword evidence="5" id="KW-0539">Nucleus</keyword>
<evidence type="ECO:0000259" key="8">
    <source>
        <dbReference type="PROSITE" id="PS50888"/>
    </source>
</evidence>
<dbReference type="PROSITE" id="PS50102">
    <property type="entry name" value="RRM"/>
    <property type="match status" value="1"/>
</dbReference>
<comment type="subcellular location">
    <subcellularLocation>
        <location evidence="1">Nucleus</location>
    </subcellularLocation>
</comment>
<dbReference type="InterPro" id="IPR035979">
    <property type="entry name" value="RBD_domain_sf"/>
</dbReference>
<dbReference type="EMBL" id="JBBPBN010000004">
    <property type="protein sequence ID" value="KAK9039494.1"/>
    <property type="molecule type" value="Genomic_DNA"/>
</dbReference>